<reference evidence="10 11" key="1">
    <citation type="submission" date="2020-03" db="EMBL/GenBank/DDBJ databases">
        <title>Whole genome shotgun sequence of Phytohabitans flavus NBRC 107702.</title>
        <authorList>
            <person name="Komaki H."/>
            <person name="Tamura T."/>
        </authorList>
    </citation>
    <scope>NUCLEOTIDE SEQUENCE [LARGE SCALE GENOMIC DNA]</scope>
    <source>
        <strain evidence="10 11">NBRC 107702</strain>
    </source>
</reference>
<reference evidence="10 11" key="2">
    <citation type="submission" date="2020-03" db="EMBL/GenBank/DDBJ databases">
        <authorList>
            <person name="Ichikawa N."/>
            <person name="Kimura A."/>
            <person name="Kitahashi Y."/>
            <person name="Uohara A."/>
        </authorList>
    </citation>
    <scope>NUCLEOTIDE SEQUENCE [LARGE SCALE GENOMIC DNA]</scope>
    <source>
        <strain evidence="10 11">NBRC 107702</strain>
    </source>
</reference>
<dbReference type="InterPro" id="IPR050819">
    <property type="entry name" value="Tripeptidyl-peptidase_I"/>
</dbReference>
<evidence type="ECO:0000256" key="7">
    <source>
        <dbReference type="ARBA" id="ARBA00023145"/>
    </source>
</evidence>
<evidence type="ECO:0000256" key="5">
    <source>
        <dbReference type="ARBA" id="ARBA00022825"/>
    </source>
</evidence>
<dbReference type="PROSITE" id="PS51695">
    <property type="entry name" value="SEDOLISIN"/>
    <property type="match status" value="1"/>
</dbReference>
<dbReference type="GO" id="GO:0046872">
    <property type="term" value="F:metal ion binding"/>
    <property type="evidence" value="ECO:0007669"/>
    <property type="project" value="UniProtKB-KW"/>
</dbReference>
<dbReference type="KEGG" id="pfla:Pflav_011310"/>
<sequence length="519" mass="53632">MGDDRPTTLLPGSDTGAARRPAPDMDARAEVTLLLRRRRDLRRDLAAGLGILRRAELAERYGADPADVALTERVLGGYGLKVLDTDPGSRRVTVAGTLAELAEAFGAKISLVEDFDHFSGVRGEYREREGELHLPTELDGVVLAVLGLDTRPRYRPELLAIKRQPNVVYTPPELASLYRFPEGTDGTGQTLAIVVMGGGFRDEDMDSYFAGLGLPKPAIRTVAVDGVDNTPGGAGSIEVVLDVQIAGALAPGAQIVVYFAPNSDRGALNALHAAIHADPTPTAISLSWGASEVASSGQLLDAMDDLFAEAAALGVTVVAASGDGGSSNGLFDGVSHVNFPASSPHVLACGGTTLLADPQTGTIMAETVWNTGAAGVTGGGVSRAFDLPTWQAGAGVPNRPGQDQPGRGVPDVAANGDPATGYQIHADGKLGWVGGTSAGTPLWAALVCRLAQALGRPLGQLQPLIYRDLAPDRVTAGFRDVIDGNNGAYSAAAGWDANTGLGVPDGTALLAVLRERFSG</sequence>
<dbReference type="SUPFAM" id="SSF54897">
    <property type="entry name" value="Protease propeptides/inhibitors"/>
    <property type="match status" value="1"/>
</dbReference>
<keyword evidence="3" id="KW-0479">Metal-binding</keyword>
<dbReference type="GO" id="GO:0004252">
    <property type="term" value="F:serine-type endopeptidase activity"/>
    <property type="evidence" value="ECO:0007669"/>
    <property type="project" value="InterPro"/>
</dbReference>
<protein>
    <submittedName>
        <fullName evidence="10">Kumamolisin</fullName>
    </submittedName>
</protein>
<keyword evidence="2" id="KW-0645">Protease</keyword>
<keyword evidence="4" id="KW-0378">Hydrolase</keyword>
<evidence type="ECO:0000256" key="4">
    <source>
        <dbReference type="ARBA" id="ARBA00022801"/>
    </source>
</evidence>
<dbReference type="EMBL" id="AP022870">
    <property type="protein sequence ID" value="BCB74721.1"/>
    <property type="molecule type" value="Genomic_DNA"/>
</dbReference>
<dbReference type="InterPro" id="IPR015366">
    <property type="entry name" value="S53_propep"/>
</dbReference>
<keyword evidence="5" id="KW-0720">Serine protease</keyword>
<dbReference type="GO" id="GO:0006508">
    <property type="term" value="P:proteolysis"/>
    <property type="evidence" value="ECO:0007669"/>
    <property type="project" value="UniProtKB-KW"/>
</dbReference>
<dbReference type="AlphaFoldDB" id="A0A6F8XLR1"/>
<evidence type="ECO:0000259" key="9">
    <source>
        <dbReference type="PROSITE" id="PS51695"/>
    </source>
</evidence>
<dbReference type="PANTHER" id="PTHR14218:SF15">
    <property type="entry name" value="TRIPEPTIDYL-PEPTIDASE 1"/>
    <property type="match status" value="1"/>
</dbReference>
<dbReference type="Gene3D" id="3.40.50.200">
    <property type="entry name" value="Peptidase S8/S53 domain"/>
    <property type="match status" value="1"/>
</dbReference>
<comment type="cofactor">
    <cofactor evidence="1">
        <name>Ca(2+)</name>
        <dbReference type="ChEBI" id="CHEBI:29108"/>
    </cofactor>
</comment>
<evidence type="ECO:0000313" key="10">
    <source>
        <dbReference type="EMBL" id="BCB74721.1"/>
    </source>
</evidence>
<feature type="domain" description="Peptidase S53" evidence="9">
    <location>
        <begin position="168"/>
        <end position="516"/>
    </location>
</feature>
<dbReference type="PANTHER" id="PTHR14218">
    <property type="entry name" value="PROTEASE S8 TRIPEPTIDYL PEPTIDASE I CLN2"/>
    <property type="match status" value="1"/>
</dbReference>
<feature type="region of interest" description="Disordered" evidence="8">
    <location>
        <begin position="1"/>
        <end position="23"/>
    </location>
</feature>
<dbReference type="Proteomes" id="UP000502508">
    <property type="component" value="Chromosome"/>
</dbReference>
<evidence type="ECO:0000313" key="11">
    <source>
        <dbReference type="Proteomes" id="UP000502508"/>
    </source>
</evidence>
<organism evidence="10 11">
    <name type="scientific">Phytohabitans flavus</name>
    <dbReference type="NCBI Taxonomy" id="1076124"/>
    <lineage>
        <taxon>Bacteria</taxon>
        <taxon>Bacillati</taxon>
        <taxon>Actinomycetota</taxon>
        <taxon>Actinomycetes</taxon>
        <taxon>Micromonosporales</taxon>
        <taxon>Micromonosporaceae</taxon>
    </lineage>
</organism>
<gene>
    <name evidence="10" type="ORF">Pflav_011310</name>
</gene>
<accession>A0A6F8XLR1</accession>
<dbReference type="SUPFAM" id="SSF52743">
    <property type="entry name" value="Subtilisin-like"/>
    <property type="match status" value="1"/>
</dbReference>
<evidence type="ECO:0000256" key="2">
    <source>
        <dbReference type="ARBA" id="ARBA00022670"/>
    </source>
</evidence>
<dbReference type="GO" id="GO:0008240">
    <property type="term" value="F:tripeptidyl-peptidase activity"/>
    <property type="evidence" value="ECO:0007669"/>
    <property type="project" value="TreeGrafter"/>
</dbReference>
<evidence type="ECO:0000256" key="6">
    <source>
        <dbReference type="ARBA" id="ARBA00022837"/>
    </source>
</evidence>
<dbReference type="InterPro" id="IPR030400">
    <property type="entry name" value="Sedolisin_dom"/>
</dbReference>
<dbReference type="Pfam" id="PF00082">
    <property type="entry name" value="Peptidase_S8"/>
    <property type="match status" value="1"/>
</dbReference>
<name>A0A6F8XLR1_9ACTN</name>
<dbReference type="SMART" id="SM00944">
    <property type="entry name" value="Pro-kuma_activ"/>
    <property type="match status" value="1"/>
</dbReference>
<evidence type="ECO:0000256" key="3">
    <source>
        <dbReference type="ARBA" id="ARBA00022723"/>
    </source>
</evidence>
<dbReference type="RefSeq" id="WP_197937976.1">
    <property type="nucleotide sequence ID" value="NZ_AP022870.1"/>
</dbReference>
<dbReference type="Pfam" id="PF09286">
    <property type="entry name" value="Pro-kuma_activ"/>
    <property type="match status" value="1"/>
</dbReference>
<keyword evidence="7" id="KW-0865">Zymogen</keyword>
<keyword evidence="11" id="KW-1185">Reference proteome</keyword>
<evidence type="ECO:0000256" key="8">
    <source>
        <dbReference type="SAM" id="MobiDB-lite"/>
    </source>
</evidence>
<dbReference type="InterPro" id="IPR036852">
    <property type="entry name" value="Peptidase_S8/S53_dom_sf"/>
</dbReference>
<keyword evidence="6" id="KW-0106">Calcium</keyword>
<dbReference type="InterPro" id="IPR000209">
    <property type="entry name" value="Peptidase_S8/S53_dom"/>
</dbReference>
<proteinExistence type="predicted"/>
<dbReference type="CDD" id="cd04056">
    <property type="entry name" value="Peptidases_S53"/>
    <property type="match status" value="1"/>
</dbReference>
<evidence type="ECO:0000256" key="1">
    <source>
        <dbReference type="ARBA" id="ARBA00001913"/>
    </source>
</evidence>